<gene>
    <name evidence="1" type="primary">Contig5181.g5551</name>
    <name evidence="1" type="ORF">STYLEM_14916</name>
</gene>
<evidence type="ECO:0000313" key="1">
    <source>
        <dbReference type="EMBL" id="CDW85829.1"/>
    </source>
</evidence>
<name>A0A078AUB9_STYLE</name>
<organism evidence="1 2">
    <name type="scientific">Stylonychia lemnae</name>
    <name type="common">Ciliate</name>
    <dbReference type="NCBI Taxonomy" id="5949"/>
    <lineage>
        <taxon>Eukaryota</taxon>
        <taxon>Sar</taxon>
        <taxon>Alveolata</taxon>
        <taxon>Ciliophora</taxon>
        <taxon>Intramacronucleata</taxon>
        <taxon>Spirotrichea</taxon>
        <taxon>Stichotrichia</taxon>
        <taxon>Sporadotrichida</taxon>
        <taxon>Oxytrichidae</taxon>
        <taxon>Stylonychinae</taxon>
        <taxon>Stylonychia</taxon>
    </lineage>
</organism>
<keyword evidence="2" id="KW-1185">Reference proteome</keyword>
<evidence type="ECO:0000313" key="2">
    <source>
        <dbReference type="Proteomes" id="UP000039865"/>
    </source>
</evidence>
<protein>
    <submittedName>
        <fullName evidence="1">Uncharacterized protein</fullName>
    </submittedName>
</protein>
<dbReference type="Proteomes" id="UP000039865">
    <property type="component" value="Unassembled WGS sequence"/>
</dbReference>
<dbReference type="InParanoid" id="A0A078AUB9"/>
<dbReference type="AlphaFoldDB" id="A0A078AUB9"/>
<accession>A0A078AUB9</accession>
<dbReference type="EMBL" id="CCKQ01014083">
    <property type="protein sequence ID" value="CDW85829.1"/>
    <property type="molecule type" value="Genomic_DNA"/>
</dbReference>
<proteinExistence type="predicted"/>
<sequence>MITAANQKSIVTLNNASNTQFKEDLEINSQELHDLLDGFDIDALIELSKNPGLACLPNPTVSGILAAHESLLKQEFEVGDDDFCDTDDDDYMKQEDYPIETKTMMDYVDDLEDEDEEDQHEVDDLEEILRNEKIQLQQMYPELLLQNPSLISGKPKKPYKRRESLAFRREQEECMLLPFRTKRYEKVNNNGEEKQIKAEAKRVRVNERVKKRQRLL</sequence>
<reference evidence="1 2" key="1">
    <citation type="submission" date="2014-06" db="EMBL/GenBank/DDBJ databases">
        <authorList>
            <person name="Swart Estienne"/>
        </authorList>
    </citation>
    <scope>NUCLEOTIDE SEQUENCE [LARGE SCALE GENOMIC DNA]</scope>
    <source>
        <strain evidence="1 2">130c</strain>
    </source>
</reference>